<proteinExistence type="predicted"/>
<gene>
    <name evidence="1" type="ORF">VP06_23480</name>
</gene>
<accession>A0A0J6UUE1</accession>
<sequence length="130" mass="13878">MLDPNRLAARKGVAILRGENPELSIALRSILLACDGQALDEALGPALAGAVAWRPGDLEDPDLAMGLRRRRRETIAKAVEYADRCGALGRLIAGLDGVLRTHPDGMDVGPAFARWDKANWRLVKGIGTAA</sequence>
<evidence type="ECO:0000313" key="2">
    <source>
        <dbReference type="Proteomes" id="UP000035929"/>
    </source>
</evidence>
<name>A0A0J6UUE1_9HYPH</name>
<reference evidence="1 2" key="1">
    <citation type="submission" date="2015-03" db="EMBL/GenBank/DDBJ databases">
        <title>Genome sequencing of Methylobacterium aquaticum DSM16371 type strain.</title>
        <authorList>
            <person name="Chaudhry V."/>
            <person name="Patil P.B."/>
        </authorList>
    </citation>
    <scope>NUCLEOTIDE SEQUENCE [LARGE SCALE GENOMIC DNA]</scope>
    <source>
        <strain evidence="1 2">DSM 16371</strain>
    </source>
</reference>
<dbReference type="PATRIC" id="fig|270351.6.peg.2598"/>
<organism evidence="1 2">
    <name type="scientific">Methylobacterium aquaticum</name>
    <dbReference type="NCBI Taxonomy" id="270351"/>
    <lineage>
        <taxon>Bacteria</taxon>
        <taxon>Pseudomonadati</taxon>
        <taxon>Pseudomonadota</taxon>
        <taxon>Alphaproteobacteria</taxon>
        <taxon>Hyphomicrobiales</taxon>
        <taxon>Methylobacteriaceae</taxon>
        <taxon>Methylobacterium</taxon>
    </lineage>
</organism>
<comment type="caution">
    <text evidence="1">The sequence shown here is derived from an EMBL/GenBank/DDBJ whole genome shotgun (WGS) entry which is preliminary data.</text>
</comment>
<dbReference type="Proteomes" id="UP000035929">
    <property type="component" value="Unassembled WGS sequence"/>
</dbReference>
<dbReference type="AlphaFoldDB" id="A0A0J6UUE1"/>
<protein>
    <submittedName>
        <fullName evidence="1">Uncharacterized protein</fullName>
    </submittedName>
</protein>
<evidence type="ECO:0000313" key="1">
    <source>
        <dbReference type="EMBL" id="KMO29826.1"/>
    </source>
</evidence>
<dbReference type="EMBL" id="LABX01000193">
    <property type="protein sequence ID" value="KMO29826.1"/>
    <property type="molecule type" value="Genomic_DNA"/>
</dbReference>